<organism evidence="1 2">
    <name type="scientific">Saxophila tyrrhenica</name>
    <dbReference type="NCBI Taxonomy" id="1690608"/>
    <lineage>
        <taxon>Eukaryota</taxon>
        <taxon>Fungi</taxon>
        <taxon>Dikarya</taxon>
        <taxon>Ascomycota</taxon>
        <taxon>Pezizomycotina</taxon>
        <taxon>Dothideomycetes</taxon>
        <taxon>Dothideomycetidae</taxon>
        <taxon>Mycosphaerellales</taxon>
        <taxon>Extremaceae</taxon>
        <taxon>Saxophila</taxon>
    </lineage>
</organism>
<accession>A0AAV9PK86</accession>
<comment type="caution">
    <text evidence="1">The sequence shown here is derived from an EMBL/GenBank/DDBJ whole genome shotgun (WGS) entry which is preliminary data.</text>
</comment>
<sequence length="440" mass="50895">MDLSTPVLEHSDNEFGKTNMHRSDPVERLRHRFYEPLLFLWMLNPARGPTFVQPTINQPSHDFFSQWREFLDCLSWMCDFNHGGKTVSAVAGERTVDGTRFWLASKHESALPHLRDILEKLQLMRMSNPNEMVATARAISESSIALSGDKIKNYCRELSRRLGTIEERDDNTDLLSAISAISIMRDQPLEVCRGALSFPEFRTLDRQIEAMTDVRTPTEWSYLRHYLLRLQSWHKKTAVIVHFAARYPSVLGGCSCEWLQTPGDARLPEKDEKTNLLSALKRMLPNDQQQRATELYDSVGSLRDFNFDAAFAKSFDAKGPSLVVHAEVFLMEHFYWNNLRFLENDRYIGCSKRSCYCCSLYIRYHPGNYVLRPSHGTAWVTWGLPLQAKLEDEVVKKHNLEVLNKVVQHLRRDLLNELEVRFPRRQRPPDSTSAFASLSL</sequence>
<evidence type="ECO:0000313" key="2">
    <source>
        <dbReference type="Proteomes" id="UP001337655"/>
    </source>
</evidence>
<dbReference type="PANTHER" id="PTHR42037">
    <property type="match status" value="1"/>
</dbReference>
<proteinExistence type="predicted"/>
<dbReference type="AlphaFoldDB" id="A0AAV9PK86"/>
<dbReference type="InterPro" id="IPR027796">
    <property type="entry name" value="OTT_1508_deam-like"/>
</dbReference>
<protein>
    <submittedName>
        <fullName evidence="1">Uncharacterized protein</fullName>
    </submittedName>
</protein>
<dbReference type="RefSeq" id="XP_064662416.1">
    <property type="nucleotide sequence ID" value="XM_064799661.1"/>
</dbReference>
<gene>
    <name evidence="1" type="ORF">LTR77_002402</name>
</gene>
<keyword evidence="2" id="KW-1185">Reference proteome</keyword>
<dbReference type="EMBL" id="JAVRRT010000003">
    <property type="protein sequence ID" value="KAK5173721.1"/>
    <property type="molecule type" value="Genomic_DNA"/>
</dbReference>
<dbReference type="Pfam" id="PF14441">
    <property type="entry name" value="OTT_1508_deam"/>
    <property type="match status" value="1"/>
</dbReference>
<dbReference type="GeneID" id="89923749"/>
<reference evidence="1 2" key="1">
    <citation type="submission" date="2023-08" db="EMBL/GenBank/DDBJ databases">
        <title>Black Yeasts Isolated from many extreme environments.</title>
        <authorList>
            <person name="Coleine C."/>
            <person name="Stajich J.E."/>
            <person name="Selbmann L."/>
        </authorList>
    </citation>
    <scope>NUCLEOTIDE SEQUENCE [LARGE SCALE GENOMIC DNA]</scope>
    <source>
        <strain evidence="1 2">CCFEE 5935</strain>
    </source>
</reference>
<dbReference type="PANTHER" id="PTHR42037:SF1">
    <property type="match status" value="1"/>
</dbReference>
<dbReference type="Proteomes" id="UP001337655">
    <property type="component" value="Unassembled WGS sequence"/>
</dbReference>
<name>A0AAV9PK86_9PEZI</name>
<evidence type="ECO:0000313" key="1">
    <source>
        <dbReference type="EMBL" id="KAK5173721.1"/>
    </source>
</evidence>